<evidence type="ECO:0000256" key="4">
    <source>
        <dbReference type="ARBA" id="ARBA00023134"/>
    </source>
</evidence>
<dbReference type="PANTHER" id="PTHR10218">
    <property type="entry name" value="GTP-BINDING PROTEIN ALPHA SUBUNIT"/>
    <property type="match status" value="1"/>
</dbReference>
<dbReference type="AlphaFoldDB" id="A0AAN8JZF3"/>
<dbReference type="GO" id="GO:0005737">
    <property type="term" value="C:cytoplasm"/>
    <property type="evidence" value="ECO:0007669"/>
    <property type="project" value="TreeGrafter"/>
</dbReference>
<evidence type="ECO:0000256" key="2">
    <source>
        <dbReference type="ARBA" id="ARBA00022723"/>
    </source>
</evidence>
<dbReference type="EMBL" id="JAZGQO010000006">
    <property type="protein sequence ID" value="KAK6186201.1"/>
    <property type="molecule type" value="Genomic_DNA"/>
</dbReference>
<keyword evidence="2 7" id="KW-0479">Metal-binding</keyword>
<keyword evidence="4 6" id="KW-0342">GTP-binding</keyword>
<dbReference type="Proteomes" id="UP001347796">
    <property type="component" value="Unassembled WGS sequence"/>
</dbReference>
<feature type="binding site" evidence="6">
    <location>
        <begin position="304"/>
        <end position="307"/>
    </location>
    <ligand>
        <name>GTP</name>
        <dbReference type="ChEBI" id="CHEBI:37565"/>
    </ligand>
</feature>
<evidence type="ECO:0000313" key="9">
    <source>
        <dbReference type="EMBL" id="KAK6186201.1"/>
    </source>
</evidence>
<feature type="binding site" evidence="6">
    <location>
        <position position="359"/>
    </location>
    <ligand>
        <name>GTP</name>
        <dbReference type="ChEBI" id="CHEBI:37565"/>
    </ligand>
</feature>
<feature type="binding site" evidence="7">
    <location>
        <position position="43"/>
    </location>
    <ligand>
        <name>Mg(2+)</name>
        <dbReference type="ChEBI" id="CHEBI:18420"/>
    </ligand>
</feature>
<dbReference type="PROSITE" id="PS51882">
    <property type="entry name" value="G_ALPHA"/>
    <property type="match status" value="1"/>
</dbReference>
<keyword evidence="5" id="KW-0807">Transducer</keyword>
<dbReference type="Gene3D" id="1.10.400.10">
    <property type="entry name" value="GI Alpha 1, domain 2-like"/>
    <property type="match status" value="2"/>
</dbReference>
<dbReference type="GO" id="GO:0005834">
    <property type="term" value="C:heterotrimeric G-protein complex"/>
    <property type="evidence" value="ECO:0007669"/>
    <property type="project" value="TreeGrafter"/>
</dbReference>
<dbReference type="SMART" id="SM00275">
    <property type="entry name" value="G_alpha"/>
    <property type="match status" value="1"/>
</dbReference>
<dbReference type="PANTHER" id="PTHR10218:SF302">
    <property type="entry name" value="GUANINE NUCLEOTIDE-BINDING PROTEIN ALPHA-5 SUBUNIT"/>
    <property type="match status" value="1"/>
</dbReference>
<feature type="binding site" evidence="6">
    <location>
        <begin position="210"/>
        <end position="216"/>
    </location>
    <ligand>
        <name>GTP</name>
        <dbReference type="ChEBI" id="CHEBI:37565"/>
    </ligand>
</feature>
<evidence type="ECO:0000256" key="6">
    <source>
        <dbReference type="PIRSR" id="PIRSR601019-1"/>
    </source>
</evidence>
<dbReference type="CDD" id="cd00066">
    <property type="entry name" value="G-alpha"/>
    <property type="match status" value="1"/>
</dbReference>
<dbReference type="GO" id="GO:0007188">
    <property type="term" value="P:adenylate cyclase-modulating G protein-coupled receptor signaling pathway"/>
    <property type="evidence" value="ECO:0007669"/>
    <property type="project" value="TreeGrafter"/>
</dbReference>
<evidence type="ECO:0000256" key="3">
    <source>
        <dbReference type="ARBA" id="ARBA00022741"/>
    </source>
</evidence>
<dbReference type="FunFam" id="3.40.50.300:FF:000720">
    <property type="entry name" value="Guanine nucleotide-binding protein G(k) subunit alpha"/>
    <property type="match status" value="1"/>
</dbReference>
<name>A0AAN8JZF3_PATCE</name>
<dbReference type="GO" id="GO:0005525">
    <property type="term" value="F:GTP binding"/>
    <property type="evidence" value="ECO:0007669"/>
    <property type="project" value="UniProtKB-KW"/>
</dbReference>
<evidence type="ECO:0000313" key="10">
    <source>
        <dbReference type="Proteomes" id="UP001347796"/>
    </source>
</evidence>
<evidence type="ECO:0000256" key="8">
    <source>
        <dbReference type="SAM" id="MobiDB-lite"/>
    </source>
</evidence>
<feature type="region of interest" description="Disordered" evidence="8">
    <location>
        <begin position="1"/>
        <end position="23"/>
    </location>
</feature>
<keyword evidence="3 6" id="KW-0547">Nucleotide-binding</keyword>
<dbReference type="InterPro" id="IPR011025">
    <property type="entry name" value="GproteinA_insert"/>
</dbReference>
<dbReference type="PRINTS" id="PR00318">
    <property type="entry name" value="GPROTEINA"/>
</dbReference>
<dbReference type="GO" id="GO:0046872">
    <property type="term" value="F:metal ion binding"/>
    <property type="evidence" value="ECO:0007669"/>
    <property type="project" value="UniProtKB-KW"/>
</dbReference>
<keyword evidence="7" id="KW-0460">Magnesium</keyword>
<dbReference type="Gene3D" id="3.40.50.300">
    <property type="entry name" value="P-loop containing nucleotide triphosphate hydrolases"/>
    <property type="match status" value="2"/>
</dbReference>
<dbReference type="InterPro" id="IPR001019">
    <property type="entry name" value="Gprotein_alpha_su"/>
</dbReference>
<dbReference type="GO" id="GO:0001664">
    <property type="term" value="F:G protein-coupled receptor binding"/>
    <property type="evidence" value="ECO:0007669"/>
    <property type="project" value="TreeGrafter"/>
</dbReference>
<comment type="subunit">
    <text evidence="1">G proteins are composed of 3 units; alpha, beta and gamma. The alpha chain contains the guanine nucleotide binding site.</text>
</comment>
<comment type="caution">
    <text evidence="9">The sequence shown here is derived from an EMBL/GenBank/DDBJ whole genome shotgun (WGS) entry which is preliminary data.</text>
</comment>
<accession>A0AAN8JZF3</accession>
<evidence type="ECO:0000256" key="1">
    <source>
        <dbReference type="ARBA" id="ARBA00011356"/>
    </source>
</evidence>
<feature type="compositionally biased region" description="Basic and acidic residues" evidence="8">
    <location>
        <begin position="13"/>
        <end position="23"/>
    </location>
</feature>
<feature type="binding site" evidence="7">
    <location>
        <position position="216"/>
    </location>
    <ligand>
        <name>Mg(2+)</name>
        <dbReference type="ChEBI" id="CHEBI:18420"/>
    </ligand>
</feature>
<dbReference type="Pfam" id="PF00503">
    <property type="entry name" value="G-alpha"/>
    <property type="match status" value="1"/>
</dbReference>
<dbReference type="SUPFAM" id="SSF52540">
    <property type="entry name" value="P-loop containing nucleoside triphosphate hydrolases"/>
    <property type="match status" value="1"/>
</dbReference>
<sequence>MSKGGRAALARSRSIDHQIDEDREKKQKEVQLLLLGGAGSGKSTFIKQLQLHYGGGFPESEREIFAEQILKNMTEGLVLIVEQMEVLGIKYERVETQQNTIELLGKHPRVSMKLILSRMAEDEEAALKSQSNTKNADLSPQMSNLRMGNEFTKSEVDMIQEIWNDAGVQCCYASRHKFGLERLTQGEEYFLENIDRVTRKNYTPTVQDILYIRQPTLGVIENTFEIDNLIYRVIDVAGQKSLRKKWIHFFEAVTAVMFFVPLSGYDEVLEEDTTANCLQDSLQAFHEVSHNHYLEKTDMILFLNKKDLFMQKVKKVSIANCFPAYKGENTPEASLKFIKDQFIQHKPGHKQVYIHVSCAVDVKMMRDILSSVIDIIVEINLRRTQNL</sequence>
<protein>
    <submittedName>
        <fullName evidence="9">Uncharacterized protein</fullName>
    </submittedName>
</protein>
<proteinExistence type="predicted"/>
<dbReference type="GO" id="GO:0003924">
    <property type="term" value="F:GTPase activity"/>
    <property type="evidence" value="ECO:0007669"/>
    <property type="project" value="InterPro"/>
</dbReference>
<dbReference type="InterPro" id="IPR027417">
    <property type="entry name" value="P-loop_NTPase"/>
</dbReference>
<evidence type="ECO:0000256" key="7">
    <source>
        <dbReference type="PIRSR" id="PIRSR601019-2"/>
    </source>
</evidence>
<feature type="binding site" evidence="6">
    <location>
        <begin position="235"/>
        <end position="239"/>
    </location>
    <ligand>
        <name>GTP</name>
        <dbReference type="ChEBI" id="CHEBI:37565"/>
    </ligand>
</feature>
<reference evidence="9 10" key="1">
    <citation type="submission" date="2024-01" db="EMBL/GenBank/DDBJ databases">
        <title>The genome of the rayed Mediterranean limpet Patella caerulea (Linnaeus, 1758).</title>
        <authorList>
            <person name="Anh-Thu Weber A."/>
            <person name="Halstead-Nussloch G."/>
        </authorList>
    </citation>
    <scope>NUCLEOTIDE SEQUENCE [LARGE SCALE GENOMIC DNA]</scope>
    <source>
        <strain evidence="9">AATW-2023a</strain>
        <tissue evidence="9">Whole specimen</tissue>
    </source>
</reference>
<organism evidence="9 10">
    <name type="scientific">Patella caerulea</name>
    <name type="common">Rayed Mediterranean limpet</name>
    <dbReference type="NCBI Taxonomy" id="87958"/>
    <lineage>
        <taxon>Eukaryota</taxon>
        <taxon>Metazoa</taxon>
        <taxon>Spiralia</taxon>
        <taxon>Lophotrochozoa</taxon>
        <taxon>Mollusca</taxon>
        <taxon>Gastropoda</taxon>
        <taxon>Patellogastropoda</taxon>
        <taxon>Patelloidea</taxon>
        <taxon>Patellidae</taxon>
        <taxon>Patella</taxon>
    </lineage>
</organism>
<dbReference type="GO" id="GO:0031683">
    <property type="term" value="F:G-protein beta/gamma-subunit complex binding"/>
    <property type="evidence" value="ECO:0007669"/>
    <property type="project" value="InterPro"/>
</dbReference>
<gene>
    <name evidence="9" type="ORF">SNE40_008286</name>
</gene>
<keyword evidence="10" id="KW-1185">Reference proteome</keyword>
<evidence type="ECO:0000256" key="5">
    <source>
        <dbReference type="ARBA" id="ARBA00023224"/>
    </source>
</evidence>
<dbReference type="SUPFAM" id="SSF47895">
    <property type="entry name" value="Transducin (alpha subunit), insertion domain"/>
    <property type="match status" value="1"/>
</dbReference>